<name>A0A8S2EYV6_9BILA</name>
<gene>
    <name evidence="2" type="ORF">OVA965_LOCUS28270</name>
    <name evidence="3" type="ORF">TMI583_LOCUS29020</name>
</gene>
<keyword evidence="1" id="KW-0472">Membrane</keyword>
<dbReference type="EMBL" id="CAJOBA010040754">
    <property type="protein sequence ID" value="CAF4100181.1"/>
    <property type="molecule type" value="Genomic_DNA"/>
</dbReference>
<evidence type="ECO:0000313" key="3">
    <source>
        <dbReference type="EMBL" id="CAF4100181.1"/>
    </source>
</evidence>
<keyword evidence="1" id="KW-0812">Transmembrane</keyword>
<dbReference type="AlphaFoldDB" id="A0A8S2EYV6"/>
<sequence length="84" mass="9747">MTMSLIRSLILFIVIVALCSKLFITNARTIQKGLIPAGYYLPFDLDFDADDTNDEEYIHAKRKSEMFSSLYTLPYQLFEMGKRN</sequence>
<keyword evidence="1" id="KW-1133">Transmembrane helix</keyword>
<comment type="caution">
    <text evidence="2">The sequence shown here is derived from an EMBL/GenBank/DDBJ whole genome shotgun (WGS) entry which is preliminary data.</text>
</comment>
<reference evidence="2" key="1">
    <citation type="submission" date="2021-02" db="EMBL/GenBank/DDBJ databases">
        <authorList>
            <person name="Nowell W R."/>
        </authorList>
    </citation>
    <scope>NUCLEOTIDE SEQUENCE</scope>
</reference>
<accession>A0A8S2EYV6</accession>
<protein>
    <submittedName>
        <fullName evidence="2">Uncharacterized protein</fullName>
    </submittedName>
</protein>
<dbReference type="Proteomes" id="UP000682733">
    <property type="component" value="Unassembled WGS sequence"/>
</dbReference>
<dbReference type="Proteomes" id="UP000677228">
    <property type="component" value="Unassembled WGS sequence"/>
</dbReference>
<evidence type="ECO:0000256" key="1">
    <source>
        <dbReference type="SAM" id="Phobius"/>
    </source>
</evidence>
<organism evidence="2 4">
    <name type="scientific">Didymodactylos carnosus</name>
    <dbReference type="NCBI Taxonomy" id="1234261"/>
    <lineage>
        <taxon>Eukaryota</taxon>
        <taxon>Metazoa</taxon>
        <taxon>Spiralia</taxon>
        <taxon>Gnathifera</taxon>
        <taxon>Rotifera</taxon>
        <taxon>Eurotatoria</taxon>
        <taxon>Bdelloidea</taxon>
        <taxon>Philodinida</taxon>
        <taxon>Philodinidae</taxon>
        <taxon>Didymodactylos</taxon>
    </lineage>
</organism>
<evidence type="ECO:0000313" key="2">
    <source>
        <dbReference type="EMBL" id="CAF1294865.1"/>
    </source>
</evidence>
<feature type="transmembrane region" description="Helical" evidence="1">
    <location>
        <begin position="6"/>
        <end position="24"/>
    </location>
</feature>
<dbReference type="EMBL" id="CAJNOK010019181">
    <property type="protein sequence ID" value="CAF1294865.1"/>
    <property type="molecule type" value="Genomic_DNA"/>
</dbReference>
<feature type="non-terminal residue" evidence="2">
    <location>
        <position position="1"/>
    </location>
</feature>
<evidence type="ECO:0000313" key="4">
    <source>
        <dbReference type="Proteomes" id="UP000677228"/>
    </source>
</evidence>
<proteinExistence type="predicted"/>